<dbReference type="Pfam" id="PF04383">
    <property type="entry name" value="KilA-N"/>
    <property type="match status" value="1"/>
</dbReference>
<name>A0AAN6F4X2_EXODE</name>
<keyword evidence="5" id="KW-0183">Conidiation</keyword>
<evidence type="ECO:0000256" key="4">
    <source>
        <dbReference type="ARBA" id="ARBA00023043"/>
    </source>
</evidence>
<evidence type="ECO:0000259" key="10">
    <source>
        <dbReference type="PROSITE" id="PS51299"/>
    </source>
</evidence>
<feature type="region of interest" description="Disordered" evidence="9">
    <location>
        <begin position="1"/>
        <end position="94"/>
    </location>
</feature>
<keyword evidence="2" id="KW-0677">Repeat</keyword>
<evidence type="ECO:0000256" key="5">
    <source>
        <dbReference type="ARBA" id="ARBA00023321"/>
    </source>
</evidence>
<feature type="repeat" description="ANK" evidence="7">
    <location>
        <begin position="472"/>
        <end position="504"/>
    </location>
</feature>
<keyword evidence="4 7" id="KW-0040">ANK repeat</keyword>
<evidence type="ECO:0000256" key="7">
    <source>
        <dbReference type="PROSITE-ProRule" id="PRU00023"/>
    </source>
</evidence>
<dbReference type="SUPFAM" id="SSF54616">
    <property type="entry name" value="DNA-binding domain of Mlu1-box binding protein MBP1"/>
    <property type="match status" value="1"/>
</dbReference>
<feature type="repeat" description="ANK" evidence="7">
    <location>
        <begin position="615"/>
        <end position="647"/>
    </location>
</feature>
<dbReference type="PROSITE" id="PS50297">
    <property type="entry name" value="ANK_REP_REGION"/>
    <property type="match status" value="1"/>
</dbReference>
<evidence type="ECO:0000256" key="2">
    <source>
        <dbReference type="ARBA" id="ARBA00022737"/>
    </source>
</evidence>
<dbReference type="InterPro" id="IPR036770">
    <property type="entry name" value="Ankyrin_rpt-contain_sf"/>
</dbReference>
<dbReference type="Proteomes" id="UP001161757">
    <property type="component" value="Unassembled WGS sequence"/>
</dbReference>
<evidence type="ECO:0000256" key="6">
    <source>
        <dbReference type="ARBA" id="ARBA00031907"/>
    </source>
</evidence>
<evidence type="ECO:0000256" key="8">
    <source>
        <dbReference type="SAM" id="Coils"/>
    </source>
</evidence>
<dbReference type="InterPro" id="IPR003163">
    <property type="entry name" value="Tscrpt_reg_HTH_APSES-type"/>
</dbReference>
<dbReference type="GO" id="GO:0030435">
    <property type="term" value="P:sporulation resulting in formation of a cellular spore"/>
    <property type="evidence" value="ECO:0007669"/>
    <property type="project" value="UniProtKB-KW"/>
</dbReference>
<dbReference type="GO" id="GO:0003713">
    <property type="term" value="F:transcription coactivator activity"/>
    <property type="evidence" value="ECO:0007669"/>
    <property type="project" value="TreeGrafter"/>
</dbReference>
<evidence type="ECO:0000256" key="3">
    <source>
        <dbReference type="ARBA" id="ARBA00022969"/>
    </source>
</evidence>
<dbReference type="AlphaFoldDB" id="A0AAN6F4X2"/>
<dbReference type="GO" id="GO:0033309">
    <property type="term" value="C:SBF transcription complex"/>
    <property type="evidence" value="ECO:0007669"/>
    <property type="project" value="TreeGrafter"/>
</dbReference>
<evidence type="ECO:0000256" key="1">
    <source>
        <dbReference type="ARBA" id="ARBA00019309"/>
    </source>
</evidence>
<evidence type="ECO:0000313" key="12">
    <source>
        <dbReference type="Proteomes" id="UP001161757"/>
    </source>
</evidence>
<gene>
    <name evidence="11" type="primary">SWI6</name>
    <name evidence="11" type="ORF">HRR80_000853</name>
</gene>
<feature type="domain" description="HTH APSES-type" evidence="10">
    <location>
        <begin position="126"/>
        <end position="233"/>
    </location>
</feature>
<dbReference type="Gene3D" id="3.10.260.10">
    <property type="entry name" value="Transcription regulator HTH, APSES-type DNA-binding domain"/>
    <property type="match status" value="1"/>
</dbReference>
<feature type="region of interest" description="Disordered" evidence="9">
    <location>
        <begin position="282"/>
        <end position="379"/>
    </location>
</feature>
<dbReference type="GO" id="GO:0003677">
    <property type="term" value="F:DNA binding"/>
    <property type="evidence" value="ECO:0007669"/>
    <property type="project" value="InterPro"/>
</dbReference>
<feature type="compositionally biased region" description="Polar residues" evidence="9">
    <location>
        <begin position="324"/>
        <end position="350"/>
    </location>
</feature>
<feature type="compositionally biased region" description="Low complexity" evidence="9">
    <location>
        <begin position="63"/>
        <end position="94"/>
    </location>
</feature>
<dbReference type="GO" id="GO:0048315">
    <property type="term" value="P:conidium formation"/>
    <property type="evidence" value="ECO:0007669"/>
    <property type="project" value="UniProtKB-KW"/>
</dbReference>
<dbReference type="GO" id="GO:0001228">
    <property type="term" value="F:DNA-binding transcription activator activity, RNA polymerase II-specific"/>
    <property type="evidence" value="ECO:0007669"/>
    <property type="project" value="UniProtKB-ARBA"/>
</dbReference>
<dbReference type="PROSITE" id="PS50088">
    <property type="entry name" value="ANK_REPEAT"/>
    <property type="match status" value="2"/>
</dbReference>
<dbReference type="Pfam" id="PF13637">
    <property type="entry name" value="Ank_4"/>
    <property type="match status" value="1"/>
</dbReference>
<dbReference type="InterPro" id="IPR051642">
    <property type="entry name" value="SWI6-like"/>
</dbReference>
<dbReference type="SUPFAM" id="SSF48403">
    <property type="entry name" value="Ankyrin repeat"/>
    <property type="match status" value="1"/>
</dbReference>
<dbReference type="PROSITE" id="PS51299">
    <property type="entry name" value="HTH_APSES"/>
    <property type="match status" value="1"/>
</dbReference>
<dbReference type="InterPro" id="IPR002110">
    <property type="entry name" value="Ankyrin_rpt"/>
</dbReference>
<dbReference type="GO" id="GO:0030907">
    <property type="term" value="C:MBF transcription complex"/>
    <property type="evidence" value="ECO:0007669"/>
    <property type="project" value="TreeGrafter"/>
</dbReference>
<evidence type="ECO:0000313" key="11">
    <source>
        <dbReference type="EMBL" id="KAJ8996116.1"/>
    </source>
</evidence>
<reference evidence="11" key="1">
    <citation type="submission" date="2023-01" db="EMBL/GenBank/DDBJ databases">
        <title>Exophiala dermititidis isolated from Cystic Fibrosis Patient.</title>
        <authorList>
            <person name="Kurbessoian T."/>
            <person name="Crocker A."/>
            <person name="Murante D."/>
            <person name="Hogan D.A."/>
            <person name="Stajich J.E."/>
        </authorList>
    </citation>
    <scope>NUCLEOTIDE SEQUENCE</scope>
    <source>
        <strain evidence="11">Ex8</strain>
    </source>
</reference>
<feature type="compositionally biased region" description="Polar residues" evidence="9">
    <location>
        <begin position="304"/>
        <end position="317"/>
    </location>
</feature>
<dbReference type="InterPro" id="IPR018004">
    <property type="entry name" value="KilA/APSES_HTH"/>
</dbReference>
<proteinExistence type="predicted"/>
<feature type="compositionally biased region" description="Polar residues" evidence="9">
    <location>
        <begin position="22"/>
        <end position="39"/>
    </location>
</feature>
<dbReference type="EMBL" id="JAJGCB010000001">
    <property type="protein sequence ID" value="KAJ8996116.1"/>
    <property type="molecule type" value="Genomic_DNA"/>
</dbReference>
<comment type="caution">
    <text evidence="11">The sequence shown here is derived from an EMBL/GenBank/DDBJ whole genome shotgun (WGS) entry which is preliminary data.</text>
</comment>
<dbReference type="PANTHER" id="PTHR43828">
    <property type="entry name" value="ASPARAGINASE"/>
    <property type="match status" value="1"/>
</dbReference>
<dbReference type="PANTHER" id="PTHR43828:SF3">
    <property type="entry name" value="CHROMO DOMAIN-CONTAINING PROTEIN"/>
    <property type="match status" value="1"/>
</dbReference>
<protein>
    <recommendedName>
        <fullName evidence="1">Cell pattern formation-associated protein stuA</fullName>
    </recommendedName>
    <alternativeName>
        <fullName evidence="6">Stunted protein A</fullName>
    </alternativeName>
</protein>
<feature type="coiled-coil region" evidence="8">
    <location>
        <begin position="733"/>
        <end position="784"/>
    </location>
</feature>
<dbReference type="SMART" id="SM01252">
    <property type="entry name" value="KilA-N"/>
    <property type="match status" value="1"/>
</dbReference>
<sequence length="931" mass="101802">MASGGIETGVYAQAPPSFPQHGHSSSMNSSYPQPMSQMNAYEAHSVATTPAPTPPPARSTAEQQQQQQHQQAQAQAQQQQMAYHMNGGPPMANGGMMAAPNAFSGYQDPNVFAQQNFYPNGAKPQIYTAVYSNVSVFEMEVNGIAVMRRRADSWLNATQILKVAGVDKGKRTKVLEKEITGEHEKVQGGYGKYQGTWVNYQRGREFARQYGVEHLLLPLFEHDIGSDGTAGMSQGLETPTKEQAMAAQRKRLYGGDGRPMTQQSGGTFFKNMSNTAANAIHALNRTRLDSPSQMDGRRSMGPRRQSQTQSQSFNYGQNDMYGQGASQQSMHSMTSQDSFGTNGGIMSQGASFADFGPTEAQEPPRKRIRPSPQSSFISAGPYDGSMELTMVDGGAPTEPNASFFSQASQSFMPMDTLTYGLEPLPHPQGPLEEQKKELLLDLFINPDRTDFDDHPAFLRLSGDEFELPIDGSCNTVLHWAATLARIPLVRKLLEKGFNMRRANSGGETALIAACQARNNLDHNSFPALLQLLGPSIEVRDRRGRTLLHHIAVSSAMKGRAAVGKYYLECLLEYVIRQGPSPASSDGMNGMSSQPHDGPLTLGKFMDRIVNAQDKVGDTALNLAARTSTTTIIDQLIEVGADPHIANRGGLAPVDFGVGLHTDNQVMDPNMQMFDPTASTTTNAAANGSPQKSFDEAQEGLLSSIREILAQSETDFSTEMKEKNEILDKTNAALKESGNALAEERRKLEEIRAKVREKEELEQKINNLRQAIAKYQTELTETGTDIQDNVAIGQADKGLDLDGQLSRVTELFPDGIANAFDGAGNMALLTQEQANFLDRLERAEVLCGRAQVYQHHNGQLEQKAKSLKARSGELEERYKKIVSLCTGADQDKVDGLLEPLVQAVISEQKELTDNTQLGRMREFLRLVQGAGL</sequence>
<accession>A0AAN6F4X2</accession>
<keyword evidence="8" id="KW-0175">Coiled coil</keyword>
<dbReference type="InterPro" id="IPR036887">
    <property type="entry name" value="HTH_APSES_sf"/>
</dbReference>
<organism evidence="11 12">
    <name type="scientific">Exophiala dermatitidis</name>
    <name type="common">Black yeast-like fungus</name>
    <name type="synonym">Wangiella dermatitidis</name>
    <dbReference type="NCBI Taxonomy" id="5970"/>
    <lineage>
        <taxon>Eukaryota</taxon>
        <taxon>Fungi</taxon>
        <taxon>Dikarya</taxon>
        <taxon>Ascomycota</taxon>
        <taxon>Pezizomycotina</taxon>
        <taxon>Eurotiomycetes</taxon>
        <taxon>Chaetothyriomycetidae</taxon>
        <taxon>Chaetothyriales</taxon>
        <taxon>Herpotrichiellaceae</taxon>
        <taxon>Exophiala</taxon>
    </lineage>
</organism>
<dbReference type="FunFam" id="3.10.260.10:FF:000001">
    <property type="entry name" value="APSES transcription factor (MbpA)"/>
    <property type="match status" value="1"/>
</dbReference>
<dbReference type="Gene3D" id="1.25.40.20">
    <property type="entry name" value="Ankyrin repeat-containing domain"/>
    <property type="match status" value="1"/>
</dbReference>
<keyword evidence="3" id="KW-0749">Sporulation</keyword>
<dbReference type="SMART" id="SM00248">
    <property type="entry name" value="ANK"/>
    <property type="match status" value="3"/>
</dbReference>
<evidence type="ECO:0000256" key="9">
    <source>
        <dbReference type="SAM" id="MobiDB-lite"/>
    </source>
</evidence>